<accession>A0A4U1JF07</accession>
<dbReference type="AlphaFoldDB" id="A0A4U1JF07"/>
<evidence type="ECO:0000313" key="3">
    <source>
        <dbReference type="Proteomes" id="UP000309215"/>
    </source>
</evidence>
<dbReference type="PANTHER" id="PTHR46696">
    <property type="entry name" value="P450, PUTATIVE (EUROFUNG)-RELATED"/>
    <property type="match status" value="1"/>
</dbReference>
<dbReference type="PANTHER" id="PTHR46696:SF4">
    <property type="entry name" value="BIOTIN BIOSYNTHESIS CYTOCHROME P450"/>
    <property type="match status" value="1"/>
</dbReference>
<dbReference type="InterPro" id="IPR001128">
    <property type="entry name" value="Cyt_P450"/>
</dbReference>
<dbReference type="SUPFAM" id="SSF48264">
    <property type="entry name" value="Cytochrome P450"/>
    <property type="match status" value="1"/>
</dbReference>
<evidence type="ECO:0000313" key="2">
    <source>
        <dbReference type="EMBL" id="TKD09780.1"/>
    </source>
</evidence>
<comment type="caution">
    <text evidence="2">The sequence shown here is derived from an EMBL/GenBank/DDBJ whole genome shotgun (WGS) entry which is preliminary data.</text>
</comment>
<protein>
    <submittedName>
        <fullName evidence="2">Cytochrome P450</fullName>
    </submittedName>
</protein>
<dbReference type="GO" id="GO:0020037">
    <property type="term" value="F:heme binding"/>
    <property type="evidence" value="ECO:0007669"/>
    <property type="project" value="InterPro"/>
</dbReference>
<organism evidence="2 3">
    <name type="scientific">Polyangium fumosum</name>
    <dbReference type="NCBI Taxonomy" id="889272"/>
    <lineage>
        <taxon>Bacteria</taxon>
        <taxon>Pseudomonadati</taxon>
        <taxon>Myxococcota</taxon>
        <taxon>Polyangia</taxon>
        <taxon>Polyangiales</taxon>
        <taxon>Polyangiaceae</taxon>
        <taxon>Polyangium</taxon>
    </lineage>
</organism>
<dbReference type="GO" id="GO:0005506">
    <property type="term" value="F:iron ion binding"/>
    <property type="evidence" value="ECO:0007669"/>
    <property type="project" value="InterPro"/>
</dbReference>
<comment type="similarity">
    <text evidence="1">Belongs to the cytochrome P450 family.</text>
</comment>
<dbReference type="GO" id="GO:0008395">
    <property type="term" value="F:steroid hydroxylase activity"/>
    <property type="evidence" value="ECO:0007669"/>
    <property type="project" value="TreeGrafter"/>
</dbReference>
<dbReference type="Gene3D" id="1.10.630.10">
    <property type="entry name" value="Cytochrome P450"/>
    <property type="match status" value="1"/>
</dbReference>
<dbReference type="EMBL" id="SSMQ01000009">
    <property type="protein sequence ID" value="TKD09780.1"/>
    <property type="molecule type" value="Genomic_DNA"/>
</dbReference>
<reference evidence="2 3" key="1">
    <citation type="submission" date="2019-04" db="EMBL/GenBank/DDBJ databases">
        <authorList>
            <person name="Li Y."/>
            <person name="Wang J."/>
        </authorList>
    </citation>
    <scope>NUCLEOTIDE SEQUENCE [LARGE SCALE GENOMIC DNA]</scope>
    <source>
        <strain evidence="2 3">DSM 14668</strain>
    </source>
</reference>
<gene>
    <name evidence="2" type="ORF">E8A74_11510</name>
</gene>
<sequence>MPPRARACKRVERHVSRGDLASDLLDAQVDGRRLDDAELVSFMFLLLVAGFETTTHLLTNSLRLLAAHPDLLARLRRDPTAIVPHDPGRDELPHPVRAALNATRAVTRSGGIGLRSALPSAAS</sequence>
<proteinExistence type="inferred from homology"/>
<keyword evidence="3" id="KW-1185">Reference proteome</keyword>
<dbReference type="GO" id="GO:0006707">
    <property type="term" value="P:cholesterol catabolic process"/>
    <property type="evidence" value="ECO:0007669"/>
    <property type="project" value="TreeGrafter"/>
</dbReference>
<name>A0A4U1JF07_9BACT</name>
<dbReference type="InterPro" id="IPR036396">
    <property type="entry name" value="Cyt_P450_sf"/>
</dbReference>
<evidence type="ECO:0000256" key="1">
    <source>
        <dbReference type="ARBA" id="ARBA00010617"/>
    </source>
</evidence>
<dbReference type="GO" id="GO:0036199">
    <property type="term" value="F:cholest-4-en-3-one 26-monooxygenase activity"/>
    <property type="evidence" value="ECO:0007669"/>
    <property type="project" value="TreeGrafter"/>
</dbReference>
<dbReference type="Pfam" id="PF00067">
    <property type="entry name" value="p450"/>
    <property type="match status" value="1"/>
</dbReference>
<dbReference type="Proteomes" id="UP000309215">
    <property type="component" value="Unassembled WGS sequence"/>
</dbReference>